<feature type="transmembrane region" description="Helical" evidence="6">
    <location>
        <begin position="373"/>
        <end position="396"/>
    </location>
</feature>
<feature type="transmembrane region" description="Helical" evidence="6">
    <location>
        <begin position="408"/>
        <end position="431"/>
    </location>
</feature>
<evidence type="ECO:0000256" key="4">
    <source>
        <dbReference type="ARBA" id="ARBA00023136"/>
    </source>
</evidence>
<dbReference type="PANTHER" id="PTHR31419:SF2">
    <property type="entry name" value="PROTEIN PIN-LIKES 2"/>
    <property type="match status" value="1"/>
</dbReference>
<comment type="subcellular location">
    <subcellularLocation>
        <location evidence="1">Membrane</location>
        <topology evidence="1">Multi-pass membrane protein</topology>
    </subcellularLocation>
</comment>
<keyword evidence="5" id="KW-0927">Auxin signaling pathway</keyword>
<feature type="transmembrane region" description="Helical" evidence="6">
    <location>
        <begin position="303"/>
        <end position="321"/>
    </location>
</feature>
<reference evidence="7" key="1">
    <citation type="journal article" date="2021" name="Nat. Commun.">
        <title>Genomic analyses provide insights into spinach domestication and the genetic basis of agronomic traits.</title>
        <authorList>
            <person name="Cai X."/>
            <person name="Sun X."/>
            <person name="Xu C."/>
            <person name="Sun H."/>
            <person name="Wang X."/>
            <person name="Ge C."/>
            <person name="Zhang Z."/>
            <person name="Wang Q."/>
            <person name="Fei Z."/>
            <person name="Jiao C."/>
            <person name="Wang Q."/>
        </authorList>
    </citation>
    <scope>NUCLEOTIDE SEQUENCE [LARGE SCALE GENOMIC DNA]</scope>
    <source>
        <strain evidence="7">cv. Varoflay</strain>
    </source>
</reference>
<dbReference type="RefSeq" id="XP_021838892.1">
    <property type="nucleotide sequence ID" value="XM_021983200.2"/>
</dbReference>
<dbReference type="InterPro" id="IPR039305">
    <property type="entry name" value="PILS2/6"/>
</dbReference>
<feature type="transmembrane region" description="Helical" evidence="6">
    <location>
        <begin position="156"/>
        <end position="175"/>
    </location>
</feature>
<keyword evidence="2 6" id="KW-0812">Transmembrane</keyword>
<dbReference type="GO" id="GO:0080162">
    <property type="term" value="P:endoplasmic reticulum to cytosol auxin transport"/>
    <property type="evidence" value="ECO:0007669"/>
    <property type="project" value="InterPro"/>
</dbReference>
<feature type="transmembrane region" description="Helical" evidence="6">
    <location>
        <begin position="20"/>
        <end position="40"/>
    </location>
</feature>
<dbReference type="Proteomes" id="UP000813463">
    <property type="component" value="Chromosome 1"/>
</dbReference>
<gene>
    <name evidence="8" type="primary">LOC110778647</name>
</gene>
<dbReference type="PANTHER" id="PTHR31419">
    <property type="entry name" value="PROTEIN PIN-LIKES 2"/>
    <property type="match status" value="1"/>
</dbReference>
<evidence type="ECO:0000313" key="8">
    <source>
        <dbReference type="RefSeq" id="XP_021838892.1"/>
    </source>
</evidence>
<dbReference type="InterPro" id="IPR004776">
    <property type="entry name" value="Mem_transp_PIN-like"/>
</dbReference>
<dbReference type="GO" id="GO:0016020">
    <property type="term" value="C:membrane"/>
    <property type="evidence" value="ECO:0007669"/>
    <property type="project" value="UniProtKB-SubCell"/>
</dbReference>
<evidence type="ECO:0000256" key="5">
    <source>
        <dbReference type="ARBA" id="ARBA00023294"/>
    </source>
</evidence>
<sequence length="470" mass="52598">MAESLFSKLYQGKMKDESLFSAIVPLLKLITLTLIGVLLAHPKAKLVPRTTFKLLSKLVFGLFLPCLIFTNLGQSITLKNFTLWWFIPLNVILSIAIGSLLGYLVALICRPPPQYVRFTVIMTALGNMGNLPLAIITSVCHTKNHPFGKDCEKNGVAYACFSQWVAVALVYTFVYHMMEPPLDYYEVMEETYSLLDDDNDDEIIQEEDQRDYDMILRDDNMPLLNDAEWPGMEDKEIHYSKTPFVARVFNSLLFDSLRTLPDLGPFEEGEDGKDDPKSTRCFPEPKMVRKIRIVAEQTPIKHILSPPTIASFLAIIIGMVPEFKGFVFGEEAPLSFLTDSFQFMANAMMPIAMLVLGGMLAEGPEQSRLGIRTTVGIIVARLLVLPLAGIGVVIIADKLGLLVEGDQMYRFVILLHYVTPSAILLGAIASLRGFAVQEASALLFWQHVFAVVSISLYIFVFFNFLIPSFT</sequence>
<feature type="transmembrane region" description="Helical" evidence="6">
    <location>
        <begin position="52"/>
        <end position="72"/>
    </location>
</feature>
<dbReference type="Pfam" id="PF03547">
    <property type="entry name" value="Mem_trans"/>
    <property type="match status" value="1"/>
</dbReference>
<feature type="transmembrane region" description="Helical" evidence="6">
    <location>
        <begin position="341"/>
        <end position="361"/>
    </location>
</feature>
<accession>A0A9R0HXT1</accession>
<dbReference type="KEGG" id="soe:110778647"/>
<reference evidence="8" key="2">
    <citation type="submission" date="2025-08" db="UniProtKB">
        <authorList>
            <consortium name="RefSeq"/>
        </authorList>
    </citation>
    <scope>IDENTIFICATION</scope>
    <source>
        <tissue evidence="8">Leaf</tissue>
    </source>
</reference>
<evidence type="ECO:0000256" key="1">
    <source>
        <dbReference type="ARBA" id="ARBA00004141"/>
    </source>
</evidence>
<keyword evidence="4 6" id="KW-0472">Membrane</keyword>
<evidence type="ECO:0000256" key="3">
    <source>
        <dbReference type="ARBA" id="ARBA00022989"/>
    </source>
</evidence>
<protein>
    <submittedName>
        <fullName evidence="8">Protein PIN-LIKES 2-like</fullName>
    </submittedName>
</protein>
<proteinExistence type="predicted"/>
<keyword evidence="7" id="KW-1185">Reference proteome</keyword>
<name>A0A9R0HXT1_SPIOL</name>
<organism evidence="7 8">
    <name type="scientific">Spinacia oleracea</name>
    <name type="common">Spinach</name>
    <dbReference type="NCBI Taxonomy" id="3562"/>
    <lineage>
        <taxon>Eukaryota</taxon>
        <taxon>Viridiplantae</taxon>
        <taxon>Streptophyta</taxon>
        <taxon>Embryophyta</taxon>
        <taxon>Tracheophyta</taxon>
        <taxon>Spermatophyta</taxon>
        <taxon>Magnoliopsida</taxon>
        <taxon>eudicotyledons</taxon>
        <taxon>Gunneridae</taxon>
        <taxon>Pentapetalae</taxon>
        <taxon>Caryophyllales</taxon>
        <taxon>Chenopodiaceae</taxon>
        <taxon>Chenopodioideae</taxon>
        <taxon>Anserineae</taxon>
        <taxon>Spinacia</taxon>
    </lineage>
</organism>
<dbReference type="AlphaFoldDB" id="A0A9R0HXT1"/>
<evidence type="ECO:0000256" key="6">
    <source>
        <dbReference type="SAM" id="Phobius"/>
    </source>
</evidence>
<dbReference type="GO" id="GO:0009734">
    <property type="term" value="P:auxin-activated signaling pathway"/>
    <property type="evidence" value="ECO:0007669"/>
    <property type="project" value="UniProtKB-KW"/>
</dbReference>
<feature type="transmembrane region" description="Helical" evidence="6">
    <location>
        <begin position="84"/>
        <end position="108"/>
    </location>
</feature>
<feature type="transmembrane region" description="Helical" evidence="6">
    <location>
        <begin position="443"/>
        <end position="466"/>
    </location>
</feature>
<keyword evidence="3 6" id="KW-1133">Transmembrane helix</keyword>
<feature type="transmembrane region" description="Helical" evidence="6">
    <location>
        <begin position="115"/>
        <end position="136"/>
    </location>
</feature>
<dbReference type="OrthoDB" id="191139at2759"/>
<dbReference type="GeneID" id="110778647"/>
<evidence type="ECO:0000256" key="2">
    <source>
        <dbReference type="ARBA" id="ARBA00022692"/>
    </source>
</evidence>
<evidence type="ECO:0000313" key="7">
    <source>
        <dbReference type="Proteomes" id="UP000813463"/>
    </source>
</evidence>